<evidence type="ECO:0000256" key="3">
    <source>
        <dbReference type="ARBA" id="ARBA00022801"/>
    </source>
</evidence>
<evidence type="ECO:0000313" key="7">
    <source>
        <dbReference type="Proteomes" id="UP000595332"/>
    </source>
</evidence>
<name>A0A7R6PN03_9GAMM</name>
<evidence type="ECO:0000259" key="5">
    <source>
        <dbReference type="Pfam" id="PF00877"/>
    </source>
</evidence>
<feature type="domain" description="NlpC/P60" evidence="5">
    <location>
        <begin position="30"/>
        <end position="123"/>
    </location>
</feature>
<dbReference type="Gene3D" id="3.90.1720.10">
    <property type="entry name" value="endopeptidase domain like (from Nostoc punctiforme)"/>
    <property type="match status" value="1"/>
</dbReference>
<keyword evidence="3" id="KW-0378">Hydrolase</keyword>
<gene>
    <name evidence="6" type="ORF">NEJAP_1430</name>
</gene>
<sequence>MKNNYQWLSDMLGKPWRAYATGENVEGVEAWDCWGVVVHAFYQLHGVALDRHLDIPTKSPRSFVRVVAQEITSGHWRQISHQKHGCVVLLATATRFHHIGIWLDINGGRLLHSTEGVGVALDSSAHLSNYNLVEYWEYVG</sequence>
<dbReference type="InterPro" id="IPR000064">
    <property type="entry name" value="NLP_P60_dom"/>
</dbReference>
<keyword evidence="7" id="KW-1185">Reference proteome</keyword>
<evidence type="ECO:0000256" key="4">
    <source>
        <dbReference type="ARBA" id="ARBA00022807"/>
    </source>
</evidence>
<keyword evidence="2" id="KW-0645">Protease</keyword>
<dbReference type="SUPFAM" id="SSF54001">
    <property type="entry name" value="Cysteine proteinases"/>
    <property type="match status" value="1"/>
</dbReference>
<organism evidence="6 7">
    <name type="scientific">Neptunomonas japonica JAMM 1380</name>
    <dbReference type="NCBI Taxonomy" id="1441457"/>
    <lineage>
        <taxon>Bacteria</taxon>
        <taxon>Pseudomonadati</taxon>
        <taxon>Pseudomonadota</taxon>
        <taxon>Gammaproteobacteria</taxon>
        <taxon>Oceanospirillales</taxon>
        <taxon>Oceanospirillaceae</taxon>
        <taxon>Neptunomonas</taxon>
    </lineage>
</organism>
<reference evidence="6 7" key="1">
    <citation type="journal article" date="2008" name="Int. J. Syst. Evol. Microbiol.">
        <title>Neptunomonas japonica sp. nov., an Osedax japonicus symbiont-like bacterium isolated from sediment adjacent to sperm whale carcasses off Kagoshima, Japan.</title>
        <authorList>
            <person name="Miyazaki M."/>
            <person name="Nogi Y."/>
            <person name="Fujiwara Y."/>
            <person name="Kawato M."/>
            <person name="Kubokawa K."/>
            <person name="Horikoshi K."/>
        </authorList>
    </citation>
    <scope>NUCLEOTIDE SEQUENCE [LARGE SCALE GENOMIC DNA]</scope>
    <source>
        <strain evidence="6 7">JAMM 1380</strain>
    </source>
</reference>
<dbReference type="GO" id="GO:0008234">
    <property type="term" value="F:cysteine-type peptidase activity"/>
    <property type="evidence" value="ECO:0007669"/>
    <property type="project" value="UniProtKB-KW"/>
</dbReference>
<dbReference type="RefSeq" id="WP_201349999.1">
    <property type="nucleotide sequence ID" value="NZ_AP014546.1"/>
</dbReference>
<dbReference type="AlphaFoldDB" id="A0A7R6PN03"/>
<protein>
    <submittedName>
        <fullName evidence="6">Phage related protein</fullName>
    </submittedName>
</protein>
<keyword evidence="4" id="KW-0788">Thiol protease</keyword>
<proteinExistence type="inferred from homology"/>
<dbReference type="EMBL" id="AP014546">
    <property type="protein sequence ID" value="BBB29382.1"/>
    <property type="molecule type" value="Genomic_DNA"/>
</dbReference>
<evidence type="ECO:0000256" key="1">
    <source>
        <dbReference type="ARBA" id="ARBA00007074"/>
    </source>
</evidence>
<dbReference type="KEGG" id="njp:NEJAP_1430"/>
<dbReference type="GO" id="GO:0006508">
    <property type="term" value="P:proteolysis"/>
    <property type="evidence" value="ECO:0007669"/>
    <property type="project" value="UniProtKB-KW"/>
</dbReference>
<evidence type="ECO:0000313" key="6">
    <source>
        <dbReference type="EMBL" id="BBB29382.1"/>
    </source>
</evidence>
<dbReference type="Proteomes" id="UP000595332">
    <property type="component" value="Chromosome"/>
</dbReference>
<dbReference type="Pfam" id="PF00877">
    <property type="entry name" value="NLPC_P60"/>
    <property type="match status" value="1"/>
</dbReference>
<accession>A0A7R6PN03</accession>
<comment type="similarity">
    <text evidence="1">Belongs to the peptidase C40 family.</text>
</comment>
<dbReference type="InterPro" id="IPR038765">
    <property type="entry name" value="Papain-like_cys_pep_sf"/>
</dbReference>
<evidence type="ECO:0000256" key="2">
    <source>
        <dbReference type="ARBA" id="ARBA00022670"/>
    </source>
</evidence>